<evidence type="ECO:0000313" key="4">
    <source>
        <dbReference type="EMBL" id="AML33012.1"/>
    </source>
</evidence>
<protein>
    <submittedName>
        <fullName evidence="4">Cliotide T53</fullName>
    </submittedName>
</protein>
<organism evidence="4">
    <name type="scientific">Clitoria ternatea</name>
    <name type="common">Butterfly pea</name>
    <dbReference type="NCBI Taxonomy" id="43366"/>
    <lineage>
        <taxon>Eukaryota</taxon>
        <taxon>Viridiplantae</taxon>
        <taxon>Streptophyta</taxon>
        <taxon>Embryophyta</taxon>
        <taxon>Tracheophyta</taxon>
        <taxon>Spermatophyta</taxon>
        <taxon>Magnoliopsida</taxon>
        <taxon>eudicotyledons</taxon>
        <taxon>Gunneridae</taxon>
        <taxon>Pentapetalae</taxon>
        <taxon>rosids</taxon>
        <taxon>fabids</taxon>
        <taxon>Fabales</taxon>
        <taxon>Fabaceae</taxon>
        <taxon>Papilionoideae</taxon>
        <taxon>50 kb inversion clade</taxon>
        <taxon>NPAAA clade</taxon>
        <taxon>indigoferoid/millettioid clade</taxon>
        <taxon>Phaseoleae</taxon>
        <taxon>Clitoria</taxon>
    </lineage>
</organism>
<reference evidence="4" key="1">
    <citation type="submission" date="2015-09" db="EMBL/GenBank/DDBJ databases">
        <authorList>
            <person name="Jackson K.R."/>
            <person name="Lunt B.L."/>
            <person name="Fisher J.N.B."/>
            <person name="Gardner A.V."/>
            <person name="Bailey M.E."/>
            <person name="Deus L.M."/>
            <person name="Earl A.S."/>
            <person name="Gibby P.D."/>
            <person name="Hartmann K.A."/>
            <person name="Liu J.E."/>
            <person name="Manci A.M."/>
            <person name="Nielsen D.A."/>
            <person name="Solomon M.B."/>
            <person name="Breakwell D.P."/>
            <person name="Burnett S.H."/>
            <person name="Grose J.H."/>
        </authorList>
    </citation>
    <scope>NUCLEOTIDE SEQUENCE</scope>
</reference>
<dbReference type="GO" id="GO:0006952">
    <property type="term" value="P:defense response"/>
    <property type="evidence" value="ECO:0007669"/>
    <property type="project" value="UniProtKB-KW"/>
</dbReference>
<evidence type="ECO:0000256" key="2">
    <source>
        <dbReference type="ARBA" id="ARBA00023157"/>
    </source>
</evidence>
<dbReference type="EMBL" id="KT732749">
    <property type="protein sequence ID" value="AML33012.1"/>
    <property type="molecule type" value="mRNA"/>
</dbReference>
<dbReference type="SUPFAM" id="SSF57038">
    <property type="entry name" value="Cyclotides"/>
    <property type="match status" value="1"/>
</dbReference>
<feature type="signal peptide" evidence="3">
    <location>
        <begin position="1"/>
        <end position="28"/>
    </location>
</feature>
<accession>A0A126TRK7</accession>
<evidence type="ECO:0000256" key="3">
    <source>
        <dbReference type="SAM" id="SignalP"/>
    </source>
</evidence>
<sequence length="50" mass="5289">MASIRFAPLALLLIFATCVMFAVQNTEAGSSIVTCGETCLRGRCYTPGCT</sequence>
<name>A0A126TRK7_CLITE</name>
<feature type="non-terminal residue" evidence="4">
    <location>
        <position position="50"/>
    </location>
</feature>
<dbReference type="InterPro" id="IPR036146">
    <property type="entry name" value="Cyclotide_sf"/>
</dbReference>
<keyword evidence="3" id="KW-0732">Signal</keyword>
<dbReference type="AlphaFoldDB" id="A0A126TRK7"/>
<keyword evidence="1" id="KW-0611">Plant defense</keyword>
<feature type="chain" id="PRO_5007274600" evidence="3">
    <location>
        <begin position="29"/>
        <end position="50"/>
    </location>
</feature>
<evidence type="ECO:0000256" key="1">
    <source>
        <dbReference type="ARBA" id="ARBA00022821"/>
    </source>
</evidence>
<keyword evidence="2" id="KW-1015">Disulfide bond</keyword>
<proteinExistence type="evidence at transcript level"/>
<reference evidence="4" key="2">
    <citation type="journal article" date="2016" name="FEBS J.">
        <title>Immunostimulating and Gram-negative-specific Antibacterial Cyclotides from the Butterfly Pea Clitoria ternatea.</title>
        <authorList>
            <person name="Nguyen K.N.T."/>
            <person name="Nguyen G.K.T."/>
            <person name="Nguyen P.Q.T."/>
            <person name="Ang K.H."/>
            <person name="Dedon P.C."/>
            <person name="Tam J.P."/>
        </authorList>
    </citation>
    <scope>NUCLEOTIDE SEQUENCE</scope>
</reference>